<evidence type="ECO:0000313" key="2">
    <source>
        <dbReference type="EMBL" id="CAI9265424.1"/>
    </source>
</evidence>
<keyword evidence="3" id="KW-1185">Reference proteome</keyword>
<proteinExistence type="predicted"/>
<reference evidence="2" key="1">
    <citation type="submission" date="2023-04" db="EMBL/GenBank/DDBJ databases">
        <authorList>
            <person name="Vijverberg K."/>
            <person name="Xiong W."/>
            <person name="Schranz E."/>
        </authorList>
    </citation>
    <scope>NUCLEOTIDE SEQUENCE</scope>
</reference>
<gene>
    <name evidence="2" type="ORF">LSALG_LOCUS6035</name>
</gene>
<organism evidence="2 3">
    <name type="scientific">Lactuca saligna</name>
    <name type="common">Willowleaf lettuce</name>
    <dbReference type="NCBI Taxonomy" id="75948"/>
    <lineage>
        <taxon>Eukaryota</taxon>
        <taxon>Viridiplantae</taxon>
        <taxon>Streptophyta</taxon>
        <taxon>Embryophyta</taxon>
        <taxon>Tracheophyta</taxon>
        <taxon>Spermatophyta</taxon>
        <taxon>Magnoliopsida</taxon>
        <taxon>eudicotyledons</taxon>
        <taxon>Gunneridae</taxon>
        <taxon>Pentapetalae</taxon>
        <taxon>asterids</taxon>
        <taxon>campanulids</taxon>
        <taxon>Asterales</taxon>
        <taxon>Asteraceae</taxon>
        <taxon>Cichorioideae</taxon>
        <taxon>Cichorieae</taxon>
        <taxon>Lactucinae</taxon>
        <taxon>Lactuca</taxon>
    </lineage>
</organism>
<protein>
    <recommendedName>
        <fullName evidence="1">Reverse transcriptase zinc-binding domain-containing protein</fullName>
    </recommendedName>
</protein>
<dbReference type="Pfam" id="PF13966">
    <property type="entry name" value="zf-RVT"/>
    <property type="match status" value="1"/>
</dbReference>
<dbReference type="EMBL" id="OX465086">
    <property type="protein sequence ID" value="CAI9265424.1"/>
    <property type="molecule type" value="Genomic_DNA"/>
</dbReference>
<dbReference type="InterPro" id="IPR026960">
    <property type="entry name" value="RVT-Znf"/>
</dbReference>
<evidence type="ECO:0000313" key="3">
    <source>
        <dbReference type="Proteomes" id="UP001177003"/>
    </source>
</evidence>
<sequence>MHQEEASGTWVSSFARDGRFCVAALRERIERASFLVCDGISPWIKLVPLKVFGFIWRAKQSRIPSAEALKTRGVTMDPTICGACNMTDETGDHILATCTLARDVLRMILHWCGLPETDFHSVSDIIDYASRWGNCPKKRNRLTAILFDIIGIDTSTKRLSKNPLWNCTKIATISVMKMLKIRYVCVSLSHTHGRYASPVNRALDTSLFTPSFPTTASLRTKSRTIYNFCTGSSVAIDECEGEQSSRRSRVYFWICYGQRKGAKKKERRLLVAIVTDSGGERACSGCSLFLFS</sequence>
<name>A0AA35Y368_LACSI</name>
<accession>A0AA35Y368</accession>
<feature type="domain" description="Reverse transcriptase zinc-binding" evidence="1">
    <location>
        <begin position="43"/>
        <end position="103"/>
    </location>
</feature>
<dbReference type="Proteomes" id="UP001177003">
    <property type="component" value="Chromosome 0"/>
</dbReference>
<dbReference type="AlphaFoldDB" id="A0AA35Y368"/>
<evidence type="ECO:0000259" key="1">
    <source>
        <dbReference type="Pfam" id="PF13966"/>
    </source>
</evidence>